<reference evidence="7 8" key="1">
    <citation type="submission" date="2020-04" db="EMBL/GenBank/DDBJ databases">
        <title>Perkinsus chesapeaki whole genome sequence.</title>
        <authorList>
            <person name="Bogema D.R."/>
        </authorList>
    </citation>
    <scope>NUCLEOTIDE SEQUENCE [LARGE SCALE GENOMIC DNA]</scope>
    <source>
        <strain evidence="7">ATCC PRA-425</strain>
    </source>
</reference>
<dbReference type="GO" id="GO:0003676">
    <property type="term" value="F:nucleic acid binding"/>
    <property type="evidence" value="ECO:0007669"/>
    <property type="project" value="InterPro"/>
</dbReference>
<dbReference type="PANTHER" id="PTHR44029">
    <property type="entry name" value="DNAJ HOMOLOG SUBFAMILY C MEMBER 21"/>
    <property type="match status" value="1"/>
</dbReference>
<feature type="compositionally biased region" description="Low complexity" evidence="5">
    <location>
        <begin position="228"/>
        <end position="239"/>
    </location>
</feature>
<feature type="region of interest" description="Disordered" evidence="5">
    <location>
        <begin position="109"/>
        <end position="152"/>
    </location>
</feature>
<accession>A0A7J6L1S6</accession>
<keyword evidence="3" id="KW-0862">Zinc</keyword>
<dbReference type="Pfam" id="PF12171">
    <property type="entry name" value="zf-C2H2_jaz"/>
    <property type="match status" value="1"/>
</dbReference>
<name>A0A7J6L1S6_PERCH</name>
<dbReference type="EMBL" id="JAAPAO010000825">
    <property type="protein sequence ID" value="KAF4653388.1"/>
    <property type="molecule type" value="Genomic_DNA"/>
</dbReference>
<dbReference type="InterPro" id="IPR003604">
    <property type="entry name" value="Matrin/U1-like-C_Znf_C2H2"/>
</dbReference>
<dbReference type="GO" id="GO:0005737">
    <property type="term" value="C:cytoplasm"/>
    <property type="evidence" value="ECO:0007669"/>
    <property type="project" value="TreeGrafter"/>
</dbReference>
<dbReference type="Proteomes" id="UP000591131">
    <property type="component" value="Unassembled WGS sequence"/>
</dbReference>
<dbReference type="GO" id="GO:0008270">
    <property type="term" value="F:zinc ion binding"/>
    <property type="evidence" value="ECO:0007669"/>
    <property type="project" value="UniProtKB-KW"/>
</dbReference>
<comment type="caution">
    <text evidence="7">The sequence shown here is derived from an EMBL/GenBank/DDBJ whole genome shotgun (WGS) entry which is preliminary data.</text>
</comment>
<organism evidence="7 8">
    <name type="scientific">Perkinsus chesapeaki</name>
    <name type="common">Clam parasite</name>
    <name type="synonym">Perkinsus andrewsi</name>
    <dbReference type="NCBI Taxonomy" id="330153"/>
    <lineage>
        <taxon>Eukaryota</taxon>
        <taxon>Sar</taxon>
        <taxon>Alveolata</taxon>
        <taxon>Perkinsozoa</taxon>
        <taxon>Perkinsea</taxon>
        <taxon>Perkinsida</taxon>
        <taxon>Perkinsidae</taxon>
        <taxon>Perkinsus</taxon>
    </lineage>
</organism>
<feature type="compositionally biased region" description="Basic residues" evidence="5">
    <location>
        <begin position="357"/>
        <end position="366"/>
    </location>
</feature>
<proteinExistence type="predicted"/>
<dbReference type="SMART" id="SM00451">
    <property type="entry name" value="ZnF_U1"/>
    <property type="match status" value="1"/>
</dbReference>
<keyword evidence="1" id="KW-0479">Metal-binding</keyword>
<feature type="domain" description="C2H2-type" evidence="6">
    <location>
        <begin position="186"/>
        <end position="215"/>
    </location>
</feature>
<feature type="region of interest" description="Disordered" evidence="5">
    <location>
        <begin position="285"/>
        <end position="390"/>
    </location>
</feature>
<protein>
    <submittedName>
        <fullName evidence="7">DnaJ sub C member 21</fullName>
    </submittedName>
</protein>
<evidence type="ECO:0000256" key="4">
    <source>
        <dbReference type="PROSITE-ProRule" id="PRU00042"/>
    </source>
</evidence>
<dbReference type="InterPro" id="IPR054076">
    <property type="entry name" value="ZUO1-like_ZHD"/>
</dbReference>
<dbReference type="InterPro" id="IPR022755">
    <property type="entry name" value="Znf_C2H2_jaz"/>
</dbReference>
<dbReference type="PANTHER" id="PTHR44029:SF1">
    <property type="entry name" value="DNAJ HOMOLOG SUBFAMILY C MEMBER 21"/>
    <property type="match status" value="1"/>
</dbReference>
<evidence type="ECO:0000256" key="3">
    <source>
        <dbReference type="ARBA" id="ARBA00022833"/>
    </source>
</evidence>
<dbReference type="PROSITE" id="PS50157">
    <property type="entry name" value="ZINC_FINGER_C2H2_2"/>
    <property type="match status" value="1"/>
</dbReference>
<dbReference type="SUPFAM" id="SSF57667">
    <property type="entry name" value="beta-beta-alpha zinc fingers"/>
    <property type="match status" value="1"/>
</dbReference>
<dbReference type="Pfam" id="PF21884">
    <property type="entry name" value="ZUO1-like_ZHD"/>
    <property type="match status" value="1"/>
</dbReference>
<dbReference type="InterPro" id="IPR013087">
    <property type="entry name" value="Znf_C2H2_type"/>
</dbReference>
<feature type="non-terminal residue" evidence="7">
    <location>
        <position position="390"/>
    </location>
</feature>
<evidence type="ECO:0000313" key="8">
    <source>
        <dbReference type="Proteomes" id="UP000591131"/>
    </source>
</evidence>
<dbReference type="InterPro" id="IPR051964">
    <property type="entry name" value="Chaperone_stress_response"/>
</dbReference>
<evidence type="ECO:0000256" key="2">
    <source>
        <dbReference type="ARBA" id="ARBA00022771"/>
    </source>
</evidence>
<keyword evidence="2 4" id="KW-0863">Zinc-finger</keyword>
<evidence type="ECO:0000256" key="5">
    <source>
        <dbReference type="SAM" id="MobiDB-lite"/>
    </source>
</evidence>
<dbReference type="PROSITE" id="PS00028">
    <property type="entry name" value="ZINC_FINGER_C2H2_1"/>
    <property type="match status" value="1"/>
</dbReference>
<dbReference type="OrthoDB" id="5894at2759"/>
<evidence type="ECO:0000259" key="6">
    <source>
        <dbReference type="PROSITE" id="PS50157"/>
    </source>
</evidence>
<keyword evidence="8" id="KW-1185">Reference proteome</keyword>
<dbReference type="AlphaFoldDB" id="A0A7J6L1S6"/>
<evidence type="ECO:0000313" key="7">
    <source>
        <dbReference type="EMBL" id="KAF4653388.1"/>
    </source>
</evidence>
<dbReference type="InterPro" id="IPR036236">
    <property type="entry name" value="Znf_C2H2_sf"/>
</dbReference>
<evidence type="ECO:0000256" key="1">
    <source>
        <dbReference type="ARBA" id="ARBA00022723"/>
    </source>
</evidence>
<gene>
    <name evidence="7" type="primary">DNAJC21_2</name>
    <name evidence="7" type="ORF">FOL47_010555</name>
</gene>
<feature type="region of interest" description="Disordered" evidence="5">
    <location>
        <begin position="228"/>
        <end position="261"/>
    </location>
</feature>
<sequence length="390" mass="45079">YRSVFSDIAHRECEGFDTRFDLEDFPTFGYSDSPWDPTVKQFYSFWSAFSSGLSFGWYDKWDVRQAEGRRMRRAMEQENSRERKSKKKDYNDKVRHLVEYVRNRDPRVAKQRKIDEEEAEKVAQQRLEDRKRKEELKKERRARAREVQEKRWAENEAEVAAMARKYGGSGKDEEQEEEEEVVQDVYECAACKKVFKSHKAYANHEKSKKHKEAVEKLRRTLMEDDAFLESLAGSSEESSPVLEKSVDEEEEEKAERSDACSDILEVASEVSIEVEDNSELIEGFVDAKRSENDSSSWEKIEHGEASSDSESSDDEIAFGVFVRSEEDLENEGLEEEKSAVPPEPAEEETAEEASGPKSHRRRRKDKAAKAVSQSQGTGDQRCDVCGEWVI</sequence>
<feature type="compositionally biased region" description="Basic and acidic residues" evidence="5">
    <location>
        <begin position="285"/>
        <end position="305"/>
    </location>
</feature>
<dbReference type="Gene3D" id="3.30.160.60">
    <property type="entry name" value="Classic Zinc Finger"/>
    <property type="match status" value="1"/>
</dbReference>